<reference evidence="1 2" key="1">
    <citation type="submission" date="2018-03" db="EMBL/GenBank/DDBJ databases">
        <title>Genomic Encyclopedia of Type Strains, Phase III (KMG-III): the genomes of soil and plant-associated and newly described type strains.</title>
        <authorList>
            <person name="Whitman W."/>
        </authorList>
    </citation>
    <scope>NUCLEOTIDE SEQUENCE [LARGE SCALE GENOMIC DNA]</scope>
    <source>
        <strain evidence="1 2">CGMCC 1.12700</strain>
    </source>
</reference>
<dbReference type="RefSeq" id="WP_106524250.1">
    <property type="nucleotide sequence ID" value="NZ_PYGD01000008.1"/>
</dbReference>
<dbReference type="EMBL" id="PYGD01000008">
    <property type="protein sequence ID" value="PSK90371.1"/>
    <property type="molecule type" value="Genomic_DNA"/>
</dbReference>
<protein>
    <recommendedName>
        <fullName evidence="3">Lipoprotein</fullName>
    </recommendedName>
</protein>
<comment type="caution">
    <text evidence="1">The sequence shown here is derived from an EMBL/GenBank/DDBJ whole genome shotgun (WGS) entry which is preliminary data.</text>
</comment>
<dbReference type="AlphaFoldDB" id="A0A2P8CZH6"/>
<keyword evidence="2" id="KW-1185">Reference proteome</keyword>
<dbReference type="Proteomes" id="UP000240572">
    <property type="component" value="Unassembled WGS sequence"/>
</dbReference>
<evidence type="ECO:0008006" key="3">
    <source>
        <dbReference type="Google" id="ProtNLM"/>
    </source>
</evidence>
<evidence type="ECO:0000313" key="2">
    <source>
        <dbReference type="Proteomes" id="UP000240572"/>
    </source>
</evidence>
<gene>
    <name evidence="1" type="ORF">B0I18_108101</name>
</gene>
<name>A0A2P8CZH6_9BACT</name>
<sequence length="206" mass="23992">MKMIRYATLICHAWFIMMFFMSGLLLAGCAGPANSVRKFEDFSLTDRHGLHPFKTADDIVVAGKPYIVQSGQDDQCLKFKVYYPARPYLDTVFLYPAKGFDVYKIQFNRHMNDIGRYYYLTFNRGQLRRYLFMAKFGGEDRFLCVVSLLEANRLKSYQVKMNAYDTINFVERISILEDQLLRQSTDSSTYTLPGYQETLLHNGLLL</sequence>
<proteinExistence type="predicted"/>
<accession>A0A2P8CZH6</accession>
<dbReference type="PROSITE" id="PS51257">
    <property type="entry name" value="PROKAR_LIPOPROTEIN"/>
    <property type="match status" value="1"/>
</dbReference>
<evidence type="ECO:0000313" key="1">
    <source>
        <dbReference type="EMBL" id="PSK90371.1"/>
    </source>
</evidence>
<organism evidence="1 2">
    <name type="scientific">Taibaiella chishuiensis</name>
    <dbReference type="NCBI Taxonomy" id="1434707"/>
    <lineage>
        <taxon>Bacteria</taxon>
        <taxon>Pseudomonadati</taxon>
        <taxon>Bacteroidota</taxon>
        <taxon>Chitinophagia</taxon>
        <taxon>Chitinophagales</taxon>
        <taxon>Chitinophagaceae</taxon>
        <taxon>Taibaiella</taxon>
    </lineage>
</organism>